<proteinExistence type="predicted"/>
<evidence type="ECO:0000313" key="2">
    <source>
        <dbReference type="Proteomes" id="UP000003763"/>
    </source>
</evidence>
<dbReference type="Proteomes" id="UP000003763">
    <property type="component" value="Unassembled WGS sequence"/>
</dbReference>
<sequence length="285" mass="32253">MKKDITLKLNFKNEEARQIFENGVEHWALEYQISKVKLAITSILTIVDRDGNKVTRSEEELTEEEKALVSSYSETKCILKEKQGEIVFNPEDVTGKDLHIIKTIARFSIPGVGYMAPRKGVDGVDYAPAYIRLENAVHNFNCYLATCDTEGDGNFILDEYTKDAFKELRTAIAVYLNDNFGIREEGTLFKSNLFLPIKWHCSATLTWTVSRLYNSVLRVDKDGGKVVRKDNKAGFKKLAVVFGYAMITGQSIDQTREEIIAEEKKAEKVGMNKSKNELLNQSETA</sequence>
<reference evidence="1 2" key="1">
    <citation type="submission" date="2011-08" db="EMBL/GenBank/DDBJ databases">
        <title>The Genome Sequence of Clostridium citroniae WAL-17108.</title>
        <authorList>
            <consortium name="The Broad Institute Genome Sequencing Platform"/>
            <person name="Earl A."/>
            <person name="Ward D."/>
            <person name="Feldgarden M."/>
            <person name="Gevers D."/>
            <person name="Finegold S.M."/>
            <person name="Summanen P.H."/>
            <person name="Molitoris D.R."/>
            <person name="Vaisanen M.L."/>
            <person name="Daigneault M."/>
            <person name="Allen-Vercoe E."/>
            <person name="Young S.K."/>
            <person name="Zeng Q."/>
            <person name="Gargeya S."/>
            <person name="Fitzgerald M."/>
            <person name="Haas B."/>
            <person name="Abouelleil A."/>
            <person name="Alvarado L."/>
            <person name="Arachchi H.M."/>
            <person name="Berlin A."/>
            <person name="Brown A."/>
            <person name="Chapman S.B."/>
            <person name="Chen Z."/>
            <person name="Dunbar C."/>
            <person name="Freedman E."/>
            <person name="Gearin G."/>
            <person name="Gellesch M."/>
            <person name="Goldberg J."/>
            <person name="Griggs A."/>
            <person name="Gujja S."/>
            <person name="Heiman D."/>
            <person name="Howarth C."/>
            <person name="Larson L."/>
            <person name="Lui A."/>
            <person name="MacDonald P.J.P."/>
            <person name="Montmayeur A."/>
            <person name="Murphy C."/>
            <person name="Neiman D."/>
            <person name="Pearson M."/>
            <person name="Priest M."/>
            <person name="Roberts A."/>
            <person name="Saif S."/>
            <person name="Shea T."/>
            <person name="Shenoy N."/>
            <person name="Sisk P."/>
            <person name="Stolte C."/>
            <person name="Sykes S."/>
            <person name="Wortman J."/>
            <person name="Nusbaum C."/>
            <person name="Birren B."/>
        </authorList>
    </citation>
    <scope>NUCLEOTIDE SEQUENCE [LARGE SCALE GENOMIC DNA]</scope>
    <source>
        <strain evidence="1 2">WAL-17108</strain>
    </source>
</reference>
<dbReference type="RefSeq" id="WP_007859666.1">
    <property type="nucleotide sequence ID" value="NZ_JH376420.1"/>
</dbReference>
<comment type="caution">
    <text evidence="1">The sequence shown here is derived from an EMBL/GenBank/DDBJ whole genome shotgun (WGS) entry which is preliminary data.</text>
</comment>
<dbReference type="PATRIC" id="fig|742733.3.peg.947"/>
<organism evidence="1 2">
    <name type="scientific">[Clostridium] citroniae WAL-17108</name>
    <dbReference type="NCBI Taxonomy" id="742733"/>
    <lineage>
        <taxon>Bacteria</taxon>
        <taxon>Bacillati</taxon>
        <taxon>Bacillota</taxon>
        <taxon>Clostridia</taxon>
        <taxon>Lachnospirales</taxon>
        <taxon>Lachnospiraceae</taxon>
        <taxon>Enterocloster</taxon>
    </lineage>
</organism>
<gene>
    <name evidence="1" type="ORF">HMPREF9469_00932</name>
</gene>
<dbReference type="AlphaFoldDB" id="G5HEQ9"/>
<dbReference type="EMBL" id="ADLJ01000007">
    <property type="protein sequence ID" value="EHF00018.1"/>
    <property type="molecule type" value="Genomic_DNA"/>
</dbReference>
<evidence type="ECO:0000313" key="1">
    <source>
        <dbReference type="EMBL" id="EHF00018.1"/>
    </source>
</evidence>
<dbReference type="HOGENOM" id="CLU_975587_0_0_9"/>
<accession>G5HEQ9</accession>
<protein>
    <submittedName>
        <fullName evidence="1">Uncharacterized protein</fullName>
    </submittedName>
</protein>
<name>G5HEQ9_9FIRM</name>